<protein>
    <submittedName>
        <fullName evidence="1">Uncharacterized protein</fullName>
    </submittedName>
</protein>
<evidence type="ECO:0000313" key="1">
    <source>
        <dbReference type="EMBL" id="MBX73384.1"/>
    </source>
</evidence>
<sequence>MGPGLFTIIVLLFL</sequence>
<reference evidence="1" key="1">
    <citation type="submission" date="2018-02" db="EMBL/GenBank/DDBJ databases">
        <title>Rhizophora mucronata_Transcriptome.</title>
        <authorList>
            <person name="Meera S.P."/>
            <person name="Sreeshan A."/>
            <person name="Augustine A."/>
        </authorList>
    </citation>
    <scope>NUCLEOTIDE SEQUENCE</scope>
    <source>
        <tissue evidence="1">Leaf</tissue>
    </source>
</reference>
<organism evidence="1">
    <name type="scientific">Rhizophora mucronata</name>
    <name type="common">Asiatic mangrove</name>
    <dbReference type="NCBI Taxonomy" id="61149"/>
    <lineage>
        <taxon>Eukaryota</taxon>
        <taxon>Viridiplantae</taxon>
        <taxon>Streptophyta</taxon>
        <taxon>Embryophyta</taxon>
        <taxon>Tracheophyta</taxon>
        <taxon>Spermatophyta</taxon>
        <taxon>Magnoliopsida</taxon>
        <taxon>eudicotyledons</taxon>
        <taxon>Gunneridae</taxon>
        <taxon>Pentapetalae</taxon>
        <taxon>rosids</taxon>
        <taxon>fabids</taxon>
        <taxon>Malpighiales</taxon>
        <taxon>Rhizophoraceae</taxon>
        <taxon>Rhizophora</taxon>
    </lineage>
</organism>
<proteinExistence type="predicted"/>
<dbReference type="EMBL" id="GGEC01092900">
    <property type="protein sequence ID" value="MBX73384.1"/>
    <property type="molecule type" value="Transcribed_RNA"/>
</dbReference>
<name>A0A2P2R2M6_RHIMU</name>
<accession>A0A2P2R2M6</accession>